<dbReference type="GO" id="GO:0051301">
    <property type="term" value="P:cell division"/>
    <property type="evidence" value="ECO:0007669"/>
    <property type="project" value="UniProtKB-KW"/>
</dbReference>
<evidence type="ECO:0000313" key="8">
    <source>
        <dbReference type="EMBL" id="CAB9497734.1"/>
    </source>
</evidence>
<keyword evidence="3" id="KW-0131">Cell cycle</keyword>
<dbReference type="Pfam" id="PF00134">
    <property type="entry name" value="Cyclin_N"/>
    <property type="match status" value="1"/>
</dbReference>
<gene>
    <name evidence="8" type="ORF">SEMRO_25_G016780.1</name>
</gene>
<dbReference type="InterPro" id="IPR036915">
    <property type="entry name" value="Cyclin-like_sf"/>
</dbReference>
<dbReference type="InterPro" id="IPR039361">
    <property type="entry name" value="Cyclin"/>
</dbReference>
<accession>A0A9N8DDL4</accession>
<dbReference type="Gene3D" id="1.10.472.10">
    <property type="entry name" value="Cyclin-like"/>
    <property type="match status" value="2"/>
</dbReference>
<dbReference type="AlphaFoldDB" id="A0A9N8DDL4"/>
<sequence>MDDKDATPRSWQLAGRMDEESTPARTTSRSKSQKAKLPQAAKEGTAAKKRSSDGDGLSCAGSITARRKKARRHRSNSKENLLAADDKKTSGGSPLRSKKSIAISPDSLFTPNTAASTPASSSSNKLCEEDDSSLSRSEILATVGFPPKVPDLFAFPKHEPTSCQCHHFMTVNKPVCLGRCNTVAHLHNYGWEYKALLKNVEDKEYQDVEPQQLDDKDPYHLLTLSDIVPPPEFRTRQRTKWAVAMDWTLDGYMDRQPDMENRMRGILMDWIIELSEEYKLSPMTFHLAVTLIDKSMACTPTEEEAEGKGMIGHGMTIPRDMLQCLGCACTWIAAKMEETHPPSVDDFVYISDNIYRRGQILDMELDVCSALKFHLQHVTPVHYAHEYLLASQGGPCRPNSPTGPAFHSLLRNMVHYLLELSRVAYELVPVKPSLVAAATVFLARATLGICNDSVEEDCDEREQNKFWNKTLQCYTGYSVEELKDTVQVLHRYHQKAESSQLKAAFTKYSKSKYMHVAHKTVLREEDLELEV</sequence>
<proteinExistence type="inferred from homology"/>
<dbReference type="GO" id="GO:0044772">
    <property type="term" value="P:mitotic cell cycle phase transition"/>
    <property type="evidence" value="ECO:0007669"/>
    <property type="project" value="InterPro"/>
</dbReference>
<dbReference type="SUPFAM" id="SSF47954">
    <property type="entry name" value="Cyclin-like"/>
    <property type="match status" value="2"/>
</dbReference>
<feature type="compositionally biased region" description="Basic residues" evidence="5">
    <location>
        <begin position="65"/>
        <end position="75"/>
    </location>
</feature>
<keyword evidence="2 4" id="KW-0195">Cyclin</keyword>
<evidence type="ECO:0000256" key="4">
    <source>
        <dbReference type="RuleBase" id="RU000383"/>
    </source>
</evidence>
<comment type="caution">
    <text evidence="8">The sequence shown here is derived from an EMBL/GenBank/DDBJ whole genome shotgun (WGS) entry which is preliminary data.</text>
</comment>
<evidence type="ECO:0000256" key="5">
    <source>
        <dbReference type="SAM" id="MobiDB-lite"/>
    </source>
</evidence>
<evidence type="ECO:0000259" key="7">
    <source>
        <dbReference type="SMART" id="SM01332"/>
    </source>
</evidence>
<dbReference type="FunFam" id="1.10.472.10:FF:000001">
    <property type="entry name" value="G2/mitotic-specific cyclin"/>
    <property type="match status" value="1"/>
</dbReference>
<dbReference type="SMART" id="SM00385">
    <property type="entry name" value="CYCLIN"/>
    <property type="match status" value="2"/>
</dbReference>
<feature type="domain" description="Cyclin C-terminal" evidence="7">
    <location>
        <begin position="378"/>
        <end position="522"/>
    </location>
</feature>
<keyword evidence="9" id="KW-1185">Reference proteome</keyword>
<feature type="region of interest" description="Disordered" evidence="5">
    <location>
        <begin position="1"/>
        <end position="128"/>
    </location>
</feature>
<dbReference type="OrthoDB" id="5590282at2759"/>
<protein>
    <submittedName>
        <fullName evidence="8">A-type cyclin</fullName>
    </submittedName>
</protein>
<evidence type="ECO:0000313" key="9">
    <source>
        <dbReference type="Proteomes" id="UP001153069"/>
    </source>
</evidence>
<evidence type="ECO:0000256" key="3">
    <source>
        <dbReference type="ARBA" id="ARBA00023306"/>
    </source>
</evidence>
<dbReference type="Pfam" id="PF02984">
    <property type="entry name" value="Cyclin_C"/>
    <property type="match status" value="1"/>
</dbReference>
<evidence type="ECO:0000256" key="1">
    <source>
        <dbReference type="ARBA" id="ARBA00022618"/>
    </source>
</evidence>
<feature type="domain" description="Cyclin-like" evidence="6">
    <location>
        <begin position="269"/>
        <end position="369"/>
    </location>
</feature>
<comment type="similarity">
    <text evidence="4">Belongs to the cyclin family.</text>
</comment>
<dbReference type="GO" id="GO:0016538">
    <property type="term" value="F:cyclin-dependent protein serine/threonine kinase regulator activity"/>
    <property type="evidence" value="ECO:0007669"/>
    <property type="project" value="InterPro"/>
</dbReference>
<feature type="domain" description="Cyclin-like" evidence="6">
    <location>
        <begin position="376"/>
        <end position="491"/>
    </location>
</feature>
<name>A0A9N8DDL4_9STRA</name>
<evidence type="ECO:0000259" key="6">
    <source>
        <dbReference type="SMART" id="SM00385"/>
    </source>
</evidence>
<dbReference type="InterPro" id="IPR006671">
    <property type="entry name" value="Cyclin_N"/>
</dbReference>
<dbReference type="InterPro" id="IPR013763">
    <property type="entry name" value="Cyclin-like_dom"/>
</dbReference>
<evidence type="ECO:0000256" key="2">
    <source>
        <dbReference type="ARBA" id="ARBA00023127"/>
    </source>
</evidence>
<dbReference type="SMART" id="SM01332">
    <property type="entry name" value="Cyclin_C"/>
    <property type="match status" value="1"/>
</dbReference>
<reference evidence="8" key="1">
    <citation type="submission" date="2020-06" db="EMBL/GenBank/DDBJ databases">
        <authorList>
            <consortium name="Plant Systems Biology data submission"/>
        </authorList>
    </citation>
    <scope>NUCLEOTIDE SEQUENCE</scope>
    <source>
        <strain evidence="8">D6</strain>
    </source>
</reference>
<dbReference type="InterPro" id="IPR004367">
    <property type="entry name" value="Cyclin_C-dom"/>
</dbReference>
<keyword evidence="1" id="KW-0132">Cell division</keyword>
<dbReference type="Proteomes" id="UP001153069">
    <property type="component" value="Unassembled WGS sequence"/>
</dbReference>
<dbReference type="EMBL" id="CAICTM010000025">
    <property type="protein sequence ID" value="CAB9497734.1"/>
    <property type="molecule type" value="Genomic_DNA"/>
</dbReference>
<organism evidence="8 9">
    <name type="scientific">Seminavis robusta</name>
    <dbReference type="NCBI Taxonomy" id="568900"/>
    <lineage>
        <taxon>Eukaryota</taxon>
        <taxon>Sar</taxon>
        <taxon>Stramenopiles</taxon>
        <taxon>Ochrophyta</taxon>
        <taxon>Bacillariophyta</taxon>
        <taxon>Bacillariophyceae</taxon>
        <taxon>Bacillariophycidae</taxon>
        <taxon>Naviculales</taxon>
        <taxon>Naviculaceae</taxon>
        <taxon>Seminavis</taxon>
    </lineage>
</organism>
<dbReference type="PANTHER" id="PTHR10177">
    <property type="entry name" value="CYCLINS"/>
    <property type="match status" value="1"/>
</dbReference>
<feature type="compositionally biased region" description="Low complexity" evidence="5">
    <location>
        <begin position="110"/>
        <end position="124"/>
    </location>
</feature>